<dbReference type="AlphaFoldDB" id="A0A177N916"/>
<dbReference type="InterPro" id="IPR001610">
    <property type="entry name" value="PAC"/>
</dbReference>
<dbReference type="InterPro" id="IPR036890">
    <property type="entry name" value="HATPase_C_sf"/>
</dbReference>
<evidence type="ECO:0000256" key="5">
    <source>
        <dbReference type="ARBA" id="ARBA00022777"/>
    </source>
</evidence>
<dbReference type="GO" id="GO:0007165">
    <property type="term" value="P:signal transduction"/>
    <property type="evidence" value="ECO:0007669"/>
    <property type="project" value="InterPro"/>
</dbReference>
<dbReference type="NCBIfam" id="TIGR02938">
    <property type="entry name" value="nifL_nitrog"/>
    <property type="match status" value="1"/>
</dbReference>
<dbReference type="GO" id="GO:0006355">
    <property type="term" value="P:regulation of DNA-templated transcription"/>
    <property type="evidence" value="ECO:0007669"/>
    <property type="project" value="InterPro"/>
</dbReference>
<dbReference type="InterPro" id="IPR052162">
    <property type="entry name" value="Sensor_kinase/Photoreceptor"/>
</dbReference>
<proteinExistence type="predicted"/>
<dbReference type="SUPFAM" id="SSF55785">
    <property type="entry name" value="PYP-like sensor domain (PAS domain)"/>
    <property type="match status" value="2"/>
</dbReference>
<dbReference type="SUPFAM" id="SSF55874">
    <property type="entry name" value="ATPase domain of HSP90 chaperone/DNA topoisomerase II/histidine kinase"/>
    <property type="match status" value="1"/>
</dbReference>
<dbReference type="PROSITE" id="PS50113">
    <property type="entry name" value="PAC"/>
    <property type="match status" value="1"/>
</dbReference>
<evidence type="ECO:0000256" key="1">
    <source>
        <dbReference type="ARBA" id="ARBA00000085"/>
    </source>
</evidence>
<keyword evidence="5" id="KW-0418">Kinase</keyword>
<feature type="domain" description="PAC" evidence="8">
    <location>
        <begin position="113"/>
        <end position="167"/>
    </location>
</feature>
<dbReference type="STRING" id="980561.A1359_11230"/>
<gene>
    <name evidence="9" type="ORF">A1359_11230</name>
</gene>
<dbReference type="InterPro" id="IPR003594">
    <property type="entry name" value="HATPase_dom"/>
</dbReference>
<dbReference type="EC" id="2.7.13.3" evidence="2"/>
<dbReference type="OrthoDB" id="7991996at2"/>
<sequence length="545" mass="61862">MSKTTRKFLQNQPIDGLVDTLLPSETLDLLKTISLSQYQFLPLSTFITTVEQSPIAISITDKKAKILYVNQAFTDITGYQAEDVLGENESMLSDKSTPRQVYYDLWHTISRKQVWQGQLVNRRKFGQRYLADLTIAPMLDEQGNISHYIGMHRDITDAQLAEQQVKNQKQLIESVLNASPVAMVVLDSIHRIVLDNQMYKMLISELGFQEPALFFLDALQHDMGNIWEKNEDQPRGFSNKEVRVEGLGQRGTRWFSCSGNWFSEGDASVDSFFSKQSTDYLLLTINDITLQRRQQEKMHLQTLRSLMAEEEHIRGIRETLLGAMHKVSQPLNQIQAAIQLMTHRNDTQNQPLRDLLSQVQSMGVETLATLQRCVPEIPETAVTPVNLNQLLHEVMLLQHQKFLANGVIVDWLPNPVLPSIMASENKLRMLFKQLIDNAVNAMNRVSSRLREINISTAIEQNWVRVTIADTGPGIPANQRSKVFEPFFTTQQNIGGVQAGMGLVMAKEILNQHGGMIEIDPDYQKGCRVILHFPCKLQTTGAIIHE</sequence>
<dbReference type="SMART" id="SM00091">
    <property type="entry name" value="PAS"/>
    <property type="match status" value="1"/>
</dbReference>
<dbReference type="Pfam" id="PF02518">
    <property type="entry name" value="HATPase_c"/>
    <property type="match status" value="1"/>
</dbReference>
<evidence type="ECO:0000256" key="2">
    <source>
        <dbReference type="ARBA" id="ARBA00012438"/>
    </source>
</evidence>
<dbReference type="InterPro" id="IPR013767">
    <property type="entry name" value="PAS_fold"/>
</dbReference>
<dbReference type="Gene3D" id="3.30.565.10">
    <property type="entry name" value="Histidine kinase-like ATPase, C-terminal domain"/>
    <property type="match status" value="1"/>
</dbReference>
<dbReference type="Proteomes" id="UP000078476">
    <property type="component" value="Unassembled WGS sequence"/>
</dbReference>
<evidence type="ECO:0000313" key="10">
    <source>
        <dbReference type="Proteomes" id="UP000078476"/>
    </source>
</evidence>
<dbReference type="PANTHER" id="PTHR43304">
    <property type="entry name" value="PHYTOCHROME-LIKE PROTEIN CPH1"/>
    <property type="match status" value="1"/>
</dbReference>
<dbReference type="GO" id="GO:0009399">
    <property type="term" value="P:nitrogen fixation"/>
    <property type="evidence" value="ECO:0007669"/>
    <property type="project" value="InterPro"/>
</dbReference>
<dbReference type="RefSeq" id="WP_066983418.1">
    <property type="nucleotide sequence ID" value="NZ_LUUI01000111.1"/>
</dbReference>
<comment type="catalytic activity">
    <reaction evidence="1">
        <text>ATP + protein L-histidine = ADP + protein N-phospho-L-histidine.</text>
        <dbReference type="EC" id="2.7.13.3"/>
    </reaction>
</comment>
<accession>A0A177N916</accession>
<dbReference type="CDD" id="cd00130">
    <property type="entry name" value="PAS"/>
    <property type="match status" value="1"/>
</dbReference>
<dbReference type="SMART" id="SM00086">
    <property type="entry name" value="PAC"/>
    <property type="match status" value="1"/>
</dbReference>
<dbReference type="PRINTS" id="PR00344">
    <property type="entry name" value="BCTRLSENSOR"/>
</dbReference>
<evidence type="ECO:0000256" key="4">
    <source>
        <dbReference type="ARBA" id="ARBA00022679"/>
    </source>
</evidence>
<dbReference type="EMBL" id="LUUI01000111">
    <property type="protein sequence ID" value="OAI14385.1"/>
    <property type="molecule type" value="Genomic_DNA"/>
</dbReference>
<evidence type="ECO:0000259" key="6">
    <source>
        <dbReference type="PROSITE" id="PS50109"/>
    </source>
</evidence>
<dbReference type="PROSITE" id="PS50109">
    <property type="entry name" value="HIS_KIN"/>
    <property type="match status" value="1"/>
</dbReference>
<dbReference type="Gene3D" id="3.30.450.20">
    <property type="entry name" value="PAS domain"/>
    <property type="match status" value="1"/>
</dbReference>
<organism evidence="9 10">
    <name type="scientific">Methylomonas lenta</name>
    <dbReference type="NCBI Taxonomy" id="980561"/>
    <lineage>
        <taxon>Bacteria</taxon>
        <taxon>Pseudomonadati</taxon>
        <taxon>Pseudomonadota</taxon>
        <taxon>Gammaproteobacteria</taxon>
        <taxon>Methylococcales</taxon>
        <taxon>Methylococcaceae</taxon>
        <taxon>Methylomonas</taxon>
    </lineage>
</organism>
<evidence type="ECO:0000313" key="9">
    <source>
        <dbReference type="EMBL" id="OAI14385.1"/>
    </source>
</evidence>
<evidence type="ECO:0000256" key="3">
    <source>
        <dbReference type="ARBA" id="ARBA00022553"/>
    </source>
</evidence>
<dbReference type="PANTHER" id="PTHR43304:SF1">
    <property type="entry name" value="PAC DOMAIN-CONTAINING PROTEIN"/>
    <property type="match status" value="1"/>
</dbReference>
<feature type="domain" description="PAS" evidence="7">
    <location>
        <begin position="42"/>
        <end position="88"/>
    </location>
</feature>
<keyword evidence="3" id="KW-0597">Phosphoprotein</keyword>
<dbReference type="InterPro" id="IPR000700">
    <property type="entry name" value="PAS-assoc_C"/>
</dbReference>
<dbReference type="InterPro" id="IPR035965">
    <property type="entry name" value="PAS-like_dom_sf"/>
</dbReference>
<dbReference type="NCBIfam" id="TIGR00229">
    <property type="entry name" value="sensory_box"/>
    <property type="match status" value="1"/>
</dbReference>
<keyword evidence="4" id="KW-0808">Transferase</keyword>
<dbReference type="InterPro" id="IPR014285">
    <property type="entry name" value="N_fixation_neg-reg_NifL"/>
</dbReference>
<dbReference type="SMART" id="SM00387">
    <property type="entry name" value="HATPase_c"/>
    <property type="match status" value="1"/>
</dbReference>
<comment type="caution">
    <text evidence="9">The sequence shown here is derived from an EMBL/GenBank/DDBJ whole genome shotgun (WGS) entry which is preliminary data.</text>
</comment>
<reference evidence="9 10" key="1">
    <citation type="submission" date="2016-03" db="EMBL/GenBank/DDBJ databases">
        <authorList>
            <person name="Ploux O."/>
        </authorList>
    </citation>
    <scope>NUCLEOTIDE SEQUENCE [LARGE SCALE GENOMIC DNA]</scope>
    <source>
        <strain evidence="9 10">R-45370</strain>
    </source>
</reference>
<evidence type="ECO:0000259" key="8">
    <source>
        <dbReference type="PROSITE" id="PS50113"/>
    </source>
</evidence>
<dbReference type="InterPro" id="IPR000014">
    <property type="entry name" value="PAS"/>
</dbReference>
<feature type="domain" description="Histidine kinase" evidence="6">
    <location>
        <begin position="322"/>
        <end position="536"/>
    </location>
</feature>
<protein>
    <recommendedName>
        <fullName evidence="2">histidine kinase</fullName>
        <ecNumber evidence="2">2.7.13.3</ecNumber>
    </recommendedName>
</protein>
<keyword evidence="10" id="KW-1185">Reference proteome</keyword>
<dbReference type="PROSITE" id="PS50112">
    <property type="entry name" value="PAS"/>
    <property type="match status" value="1"/>
</dbReference>
<dbReference type="InterPro" id="IPR005467">
    <property type="entry name" value="His_kinase_dom"/>
</dbReference>
<dbReference type="InterPro" id="IPR004358">
    <property type="entry name" value="Sig_transdc_His_kin-like_C"/>
</dbReference>
<dbReference type="GO" id="GO:0004673">
    <property type="term" value="F:protein histidine kinase activity"/>
    <property type="evidence" value="ECO:0007669"/>
    <property type="project" value="UniProtKB-EC"/>
</dbReference>
<dbReference type="Pfam" id="PF00989">
    <property type="entry name" value="PAS"/>
    <property type="match status" value="1"/>
</dbReference>
<name>A0A177N916_9GAMM</name>
<evidence type="ECO:0000259" key="7">
    <source>
        <dbReference type="PROSITE" id="PS50112"/>
    </source>
</evidence>